<keyword evidence="3" id="KW-1185">Reference proteome</keyword>
<organism evidence="2 3">
    <name type="scientific">Aquimarina algiphila</name>
    <dbReference type="NCBI Taxonomy" id="2047982"/>
    <lineage>
        <taxon>Bacteria</taxon>
        <taxon>Pseudomonadati</taxon>
        <taxon>Bacteroidota</taxon>
        <taxon>Flavobacteriia</taxon>
        <taxon>Flavobacteriales</taxon>
        <taxon>Flavobacteriaceae</taxon>
        <taxon>Aquimarina</taxon>
    </lineage>
</organism>
<dbReference type="Proteomes" id="UP000318833">
    <property type="component" value="Unassembled WGS sequence"/>
</dbReference>
<evidence type="ECO:0000313" key="2">
    <source>
        <dbReference type="EMBL" id="TSE03325.1"/>
    </source>
</evidence>
<proteinExistence type="predicted"/>
<comment type="caution">
    <text evidence="2">The sequence shown here is derived from an EMBL/GenBank/DDBJ whole genome shotgun (WGS) entry which is preliminary data.</text>
</comment>
<dbReference type="InterPro" id="IPR011008">
    <property type="entry name" value="Dimeric_a/b-barrel"/>
</dbReference>
<name>A0A554VAP0_9FLAO</name>
<dbReference type="PROSITE" id="PS51725">
    <property type="entry name" value="ABM"/>
    <property type="match status" value="1"/>
</dbReference>
<gene>
    <name evidence="2" type="ORF">FOF46_29605</name>
</gene>
<evidence type="ECO:0000313" key="3">
    <source>
        <dbReference type="Proteomes" id="UP000318833"/>
    </source>
</evidence>
<dbReference type="AlphaFoldDB" id="A0A554VAP0"/>
<evidence type="ECO:0000259" key="1">
    <source>
        <dbReference type="PROSITE" id="PS51725"/>
    </source>
</evidence>
<accession>A0A554VAP0</accession>
<reference evidence="2 3" key="1">
    <citation type="submission" date="2019-07" db="EMBL/GenBank/DDBJ databases">
        <title>The draft genome sequence of Aquimarina algiphila M91.</title>
        <authorList>
            <person name="Meng X."/>
        </authorList>
    </citation>
    <scope>NUCLEOTIDE SEQUENCE [LARGE SCALE GENOMIC DNA]</scope>
    <source>
        <strain evidence="2 3">M91</strain>
    </source>
</reference>
<protein>
    <submittedName>
        <fullName evidence="2">Antibiotic biosynthesis monooxygenase</fullName>
    </submittedName>
</protein>
<feature type="domain" description="ABM" evidence="1">
    <location>
        <begin position="2"/>
        <end position="90"/>
    </location>
</feature>
<keyword evidence="2" id="KW-0503">Monooxygenase</keyword>
<dbReference type="InterPro" id="IPR007138">
    <property type="entry name" value="ABM_dom"/>
</dbReference>
<keyword evidence="2" id="KW-0560">Oxidoreductase</keyword>
<dbReference type="OrthoDB" id="9798439at2"/>
<dbReference type="InterPro" id="IPR052936">
    <property type="entry name" value="Jasmonate_Hydroxylase-like"/>
</dbReference>
<dbReference type="RefSeq" id="WP_109434204.1">
    <property type="nucleotide sequence ID" value="NZ_CANMIK010000050.1"/>
</dbReference>
<dbReference type="Pfam" id="PF03992">
    <property type="entry name" value="ABM"/>
    <property type="match status" value="1"/>
</dbReference>
<dbReference type="SUPFAM" id="SSF54909">
    <property type="entry name" value="Dimeric alpha+beta barrel"/>
    <property type="match status" value="1"/>
</dbReference>
<dbReference type="PANTHER" id="PTHR37811:SF2">
    <property type="entry name" value="ABM DOMAIN-CONTAINING PROTEIN"/>
    <property type="match status" value="1"/>
</dbReference>
<dbReference type="GO" id="GO:0004497">
    <property type="term" value="F:monooxygenase activity"/>
    <property type="evidence" value="ECO:0007669"/>
    <property type="project" value="UniProtKB-KW"/>
</dbReference>
<dbReference type="EMBL" id="VLNR01000117">
    <property type="protein sequence ID" value="TSE03325.1"/>
    <property type="molecule type" value="Genomic_DNA"/>
</dbReference>
<sequence>MIAVIFELVPNTGCKEEYLQIAKELKPKLETMDGFISIERFQSLSENEKLLSLSFWRDEKSILQWRTIESHRRAQSKGRTHIFKEYRLRIADVSRDYGMFDRDEAPNDSKGFHDH</sequence>
<dbReference type="Gene3D" id="3.30.70.100">
    <property type="match status" value="1"/>
</dbReference>
<dbReference type="PANTHER" id="PTHR37811">
    <property type="entry name" value="BLL5343 PROTEIN"/>
    <property type="match status" value="1"/>
</dbReference>